<sequence>MIELSSLAQLDALKSEHEVLLVYFTPPSCSVGVSLFDRVSAQVQARAVSAARVDTTAYPAIAGQHLVLAFPTILVFVYGREFERLSRVFSMSDVERALERALEIVEQD</sequence>
<dbReference type="InterPro" id="IPR036249">
    <property type="entry name" value="Thioredoxin-like_sf"/>
</dbReference>
<dbReference type="EMBL" id="CP030032">
    <property type="protein sequence ID" value="AWV89351.1"/>
    <property type="molecule type" value="Genomic_DNA"/>
</dbReference>
<gene>
    <name evidence="1" type="ORF">DN745_08380</name>
</gene>
<evidence type="ECO:0000313" key="2">
    <source>
        <dbReference type="Proteomes" id="UP000249799"/>
    </source>
</evidence>
<accession>A0A2Z4FK59</accession>
<dbReference type="AlphaFoldDB" id="A0A2Z4FK59"/>
<name>A0A2Z4FK59_9DELT</name>
<protein>
    <submittedName>
        <fullName evidence="1">Uncharacterized protein</fullName>
    </submittedName>
</protein>
<dbReference type="Gene3D" id="3.40.30.10">
    <property type="entry name" value="Glutaredoxin"/>
    <property type="match status" value="1"/>
</dbReference>
<dbReference type="SUPFAM" id="SSF52833">
    <property type="entry name" value="Thioredoxin-like"/>
    <property type="match status" value="1"/>
</dbReference>
<proteinExistence type="predicted"/>
<dbReference type="RefSeq" id="WP_111333794.1">
    <property type="nucleotide sequence ID" value="NZ_CP030032.1"/>
</dbReference>
<dbReference type="KEGG" id="bsed:DN745_08380"/>
<reference evidence="1 2" key="1">
    <citation type="submission" date="2018-06" db="EMBL/GenBank/DDBJ databases">
        <title>Lujinxingia sediminis gen. nov. sp. nov., a new facultative anaerobic member of the class Deltaproteobacteria, and proposal of Lujinxingaceae fam. nov.</title>
        <authorList>
            <person name="Guo L.-Y."/>
            <person name="Li C.-M."/>
            <person name="Wang S."/>
            <person name="Du Z.-J."/>
        </authorList>
    </citation>
    <scope>NUCLEOTIDE SEQUENCE [LARGE SCALE GENOMIC DNA]</scope>
    <source>
        <strain evidence="1 2">FA350</strain>
    </source>
</reference>
<organism evidence="1 2">
    <name type="scientific">Bradymonas sediminis</name>
    <dbReference type="NCBI Taxonomy" id="1548548"/>
    <lineage>
        <taxon>Bacteria</taxon>
        <taxon>Deltaproteobacteria</taxon>
        <taxon>Bradymonadales</taxon>
        <taxon>Bradymonadaceae</taxon>
        <taxon>Bradymonas</taxon>
    </lineage>
</organism>
<dbReference type="Proteomes" id="UP000249799">
    <property type="component" value="Chromosome"/>
</dbReference>
<evidence type="ECO:0000313" key="1">
    <source>
        <dbReference type="EMBL" id="AWV89351.1"/>
    </source>
</evidence>
<dbReference type="CDD" id="cd02947">
    <property type="entry name" value="TRX_family"/>
    <property type="match status" value="1"/>
</dbReference>
<keyword evidence="2" id="KW-1185">Reference proteome</keyword>
<dbReference type="OrthoDB" id="5295821at2"/>